<evidence type="ECO:0000256" key="6">
    <source>
        <dbReference type="ARBA" id="ARBA00022837"/>
    </source>
</evidence>
<evidence type="ECO:0000256" key="13">
    <source>
        <dbReference type="SAM" id="MobiDB-lite"/>
    </source>
</evidence>
<dbReference type="InterPro" id="IPR001382">
    <property type="entry name" value="Glyco_hydro_47"/>
</dbReference>
<dbReference type="GO" id="GO:0005509">
    <property type="term" value="F:calcium ion binding"/>
    <property type="evidence" value="ECO:0007669"/>
    <property type="project" value="InterPro"/>
</dbReference>
<dbReference type="PRINTS" id="PR00747">
    <property type="entry name" value="GLYHDRLASE47"/>
</dbReference>
<dbReference type="OrthoDB" id="8118055at2759"/>
<evidence type="ECO:0000256" key="10">
    <source>
        <dbReference type="PIRSR" id="PIRSR601382-2"/>
    </source>
</evidence>
<dbReference type="Pfam" id="PF01532">
    <property type="entry name" value="Glyco_hydro_47"/>
    <property type="match status" value="1"/>
</dbReference>
<accession>A0A8H5AVJ2</accession>
<dbReference type="InterPro" id="IPR050749">
    <property type="entry name" value="Glycosyl_Hydrolase_47"/>
</dbReference>
<feature type="region of interest" description="Disordered" evidence="13">
    <location>
        <begin position="441"/>
        <end position="461"/>
    </location>
</feature>
<feature type="compositionally biased region" description="Low complexity" evidence="13">
    <location>
        <begin position="70"/>
        <end position="83"/>
    </location>
</feature>
<comment type="catalytic activity">
    <reaction evidence="9">
        <text>N(4)-(alpha-D-Man-(1-&gt;2)-alpha-D-Man-(1-&gt;2)-alpha-D-Man-(1-&gt;3)-[alpha-D-Man-(1-&gt;2)-alpha-D-Man-(1-&gt;3)-[alpha-D-Man-(1-&gt;2)-alpha-D-Man-(1-&gt;6)]-alpha-D-Man-(1-&gt;6)]-beta-D-Man-(1-&gt;4)-beta-D-GlcNAc-(1-&gt;4)-beta-D-GlcNAc)-L-asparaginyl-[protein] (N-glucan mannose isomer 9A1,2,3B1,2,3) + 4 H2O = N(4)-(alpha-D-Man-(1-&gt;3)-[alpha-D-Man-(1-&gt;3)-[alpha-D-Man-(1-&gt;6)]-alpha-D-Man-(1-&gt;6)]-beta-D-Man-(1-&gt;4)-beta-D-GlcNAc-(1-&gt;4)-beta-D-GlcNAc)-L-asparaginyl-[protein] (N-glucan mannose isomer 5A1,2) + 4 beta-D-mannose</text>
        <dbReference type="Rhea" id="RHEA:56008"/>
        <dbReference type="Rhea" id="RHEA-COMP:14356"/>
        <dbReference type="Rhea" id="RHEA-COMP:14367"/>
        <dbReference type="ChEBI" id="CHEBI:15377"/>
        <dbReference type="ChEBI" id="CHEBI:28563"/>
        <dbReference type="ChEBI" id="CHEBI:59087"/>
        <dbReference type="ChEBI" id="CHEBI:139493"/>
        <dbReference type="EC" id="3.2.1.113"/>
    </reaction>
</comment>
<organism evidence="15 16">
    <name type="scientific">Psilocybe cf. subviscida</name>
    <dbReference type="NCBI Taxonomy" id="2480587"/>
    <lineage>
        <taxon>Eukaryota</taxon>
        <taxon>Fungi</taxon>
        <taxon>Dikarya</taxon>
        <taxon>Basidiomycota</taxon>
        <taxon>Agaricomycotina</taxon>
        <taxon>Agaricomycetes</taxon>
        <taxon>Agaricomycetidae</taxon>
        <taxon>Agaricales</taxon>
        <taxon>Agaricineae</taxon>
        <taxon>Strophariaceae</taxon>
        <taxon>Psilocybe</taxon>
    </lineage>
</organism>
<evidence type="ECO:0000256" key="11">
    <source>
        <dbReference type="PIRSR" id="PIRSR601382-3"/>
    </source>
</evidence>
<proteinExistence type="inferred from homology"/>
<dbReference type="EC" id="3.2.1.-" evidence="12"/>
<comment type="similarity">
    <text evidence="3 12">Belongs to the glycosyl hydrolase 47 family.</text>
</comment>
<keyword evidence="14" id="KW-1133">Transmembrane helix</keyword>
<comment type="catalytic activity">
    <reaction evidence="8">
        <text>N(4)-(alpha-D-Man-(1-&gt;2)-alpha-D-Man-(1-&gt;2)-alpha-D-Man-(1-&gt;3)-[alpha-D-Man-(1-&gt;3)-[alpha-D-Man-(1-&gt;2)-alpha-D-Man-(1-&gt;6)]-alpha-D-Man-(1-&gt;6)]-beta-D-Man-(1-&gt;4)-beta-D-GlcNAc-(1-&gt;4)-beta-D-GlcNAc)-L-asparaginyl-[protein] (N-glucan mannose isomer 8A1,2,3B1,3) + 3 H2O = N(4)-(alpha-D-Man-(1-&gt;3)-[alpha-D-Man-(1-&gt;3)-[alpha-D-Man-(1-&gt;6)]-alpha-D-Man-(1-&gt;6)]-beta-D-Man-(1-&gt;4)-beta-D-GlcNAc-(1-&gt;4)-beta-D-GlcNAc)-L-asparaginyl-[protein] (N-glucan mannose isomer 5A1,2) + 3 beta-D-mannose</text>
        <dbReference type="Rhea" id="RHEA:56028"/>
        <dbReference type="Rhea" id="RHEA-COMP:14358"/>
        <dbReference type="Rhea" id="RHEA-COMP:14367"/>
        <dbReference type="ChEBI" id="CHEBI:15377"/>
        <dbReference type="ChEBI" id="CHEBI:28563"/>
        <dbReference type="ChEBI" id="CHEBI:59087"/>
        <dbReference type="ChEBI" id="CHEBI:60628"/>
        <dbReference type="EC" id="3.2.1.113"/>
    </reaction>
</comment>
<protein>
    <recommendedName>
        <fullName evidence="12">alpha-1,2-Mannosidase</fullName>
        <ecNumber evidence="12">3.2.1.-</ecNumber>
    </recommendedName>
</protein>
<evidence type="ECO:0000313" key="15">
    <source>
        <dbReference type="EMBL" id="KAF5311792.1"/>
    </source>
</evidence>
<keyword evidence="5 12" id="KW-0378">Hydrolase</keyword>
<feature type="region of interest" description="Disordered" evidence="13">
    <location>
        <begin position="65"/>
        <end position="85"/>
    </location>
</feature>
<keyword evidence="14" id="KW-0472">Membrane</keyword>
<evidence type="ECO:0000256" key="2">
    <source>
        <dbReference type="ARBA" id="ARBA00004922"/>
    </source>
</evidence>
<evidence type="ECO:0000256" key="7">
    <source>
        <dbReference type="ARBA" id="ARBA00023157"/>
    </source>
</evidence>
<comment type="caution">
    <text evidence="15">The sequence shown here is derived from an EMBL/GenBank/DDBJ whole genome shotgun (WGS) entry which is preliminary data.</text>
</comment>
<comment type="pathway">
    <text evidence="2">Protein modification; protein glycosylation.</text>
</comment>
<dbReference type="GO" id="GO:0004571">
    <property type="term" value="F:mannosyl-oligosaccharide 1,2-alpha-mannosidase activity"/>
    <property type="evidence" value="ECO:0007669"/>
    <property type="project" value="UniProtKB-EC"/>
</dbReference>
<dbReference type="Proteomes" id="UP000567179">
    <property type="component" value="Unassembled WGS sequence"/>
</dbReference>
<evidence type="ECO:0000256" key="3">
    <source>
        <dbReference type="ARBA" id="ARBA00007658"/>
    </source>
</evidence>
<keyword evidence="7 11" id="KW-1015">Disulfide bond</keyword>
<evidence type="ECO:0000256" key="14">
    <source>
        <dbReference type="SAM" id="Phobius"/>
    </source>
</evidence>
<dbReference type="EMBL" id="JAACJJ010000056">
    <property type="protein sequence ID" value="KAF5311792.1"/>
    <property type="molecule type" value="Genomic_DNA"/>
</dbReference>
<evidence type="ECO:0000256" key="1">
    <source>
        <dbReference type="ARBA" id="ARBA00001913"/>
    </source>
</evidence>
<sequence length="583" mass="65042">MLPTHRAPSAGESLSRLSKGVNPLSKPILRFLVLGCCMVVGLWFISPFFTDFLWGPPGPPLGLDYFDQNPPAAGPGSQPASSGDQAIWSTRRDQVRDAFKHAWTGYKTIAYPADELFPVSGGKSNKYNGWGVTLFDSLDTMWIMGLEDEFTNAVASVKELKFAPTKPNHYAPFFETTIRYLGGILSAHALSGDSTLKRLAEELGDLLIPAFRGTASGLPAYSVNVETGEVLADAHKESVLFAEMTSCQLEFKYLAKLTGKKEYYDRVQATMDLVYKANVTDGLFHEHWLVKDGSPTGTHFTIGANADSGYEYLLKQWLLSGDVQARDQYIKSANGIINNLIYMTPKRGLLYVGDLDHGHLNHRLEHLSCYLPGVLAMGSSLLGDHLTTEETELHKWAAHGLAYTCAISYADQKSGLGPDEIRIASGGAKWIDEIAKWKAKNRQGRVPGTSEPPPEKEPANREYWNGHPNAYLLRPETVEAIFYLWRTTGDIRWRERGYGIFLAIEKHTRTQHGFSTVHAIDSENVAQMDDMPSWFLAETLKYLYLLFDDVDHIPLDKWVFNTEAHPLPAFNWSQAEKTSFGIP</sequence>
<evidence type="ECO:0000313" key="16">
    <source>
        <dbReference type="Proteomes" id="UP000567179"/>
    </source>
</evidence>
<name>A0A8H5AVJ2_9AGAR</name>
<keyword evidence="16" id="KW-1185">Reference proteome</keyword>
<keyword evidence="4 10" id="KW-0479">Metal-binding</keyword>
<dbReference type="SUPFAM" id="SSF48225">
    <property type="entry name" value="Seven-hairpin glycosidases"/>
    <property type="match status" value="1"/>
</dbReference>
<keyword evidence="14" id="KW-0812">Transmembrane</keyword>
<evidence type="ECO:0000256" key="4">
    <source>
        <dbReference type="ARBA" id="ARBA00022723"/>
    </source>
</evidence>
<dbReference type="GO" id="GO:0036503">
    <property type="term" value="P:ERAD pathway"/>
    <property type="evidence" value="ECO:0007669"/>
    <property type="project" value="UniProtKB-ARBA"/>
</dbReference>
<dbReference type="InterPro" id="IPR036026">
    <property type="entry name" value="Seven-hairpin_glycosidases"/>
</dbReference>
<dbReference type="InterPro" id="IPR012341">
    <property type="entry name" value="6hp_glycosidase-like_sf"/>
</dbReference>
<evidence type="ECO:0000256" key="12">
    <source>
        <dbReference type="RuleBase" id="RU361193"/>
    </source>
</evidence>
<comment type="cofactor">
    <cofactor evidence="1 10">
        <name>Ca(2+)</name>
        <dbReference type="ChEBI" id="CHEBI:29108"/>
    </cofactor>
</comment>
<keyword evidence="6 10" id="KW-0106">Calcium</keyword>
<dbReference type="GO" id="GO:0005783">
    <property type="term" value="C:endoplasmic reticulum"/>
    <property type="evidence" value="ECO:0007669"/>
    <property type="project" value="TreeGrafter"/>
</dbReference>
<evidence type="ECO:0000256" key="5">
    <source>
        <dbReference type="ARBA" id="ARBA00022801"/>
    </source>
</evidence>
<keyword evidence="12" id="KW-0326">Glycosidase</keyword>
<evidence type="ECO:0000256" key="8">
    <source>
        <dbReference type="ARBA" id="ARBA00047669"/>
    </source>
</evidence>
<dbReference type="Gene3D" id="1.50.10.10">
    <property type="match status" value="1"/>
</dbReference>
<dbReference type="GO" id="GO:0005975">
    <property type="term" value="P:carbohydrate metabolic process"/>
    <property type="evidence" value="ECO:0007669"/>
    <property type="project" value="InterPro"/>
</dbReference>
<feature type="binding site" evidence="10">
    <location>
        <position position="562"/>
    </location>
    <ligand>
        <name>Ca(2+)</name>
        <dbReference type="ChEBI" id="CHEBI:29108"/>
    </ligand>
</feature>
<dbReference type="GO" id="GO:0016020">
    <property type="term" value="C:membrane"/>
    <property type="evidence" value="ECO:0007669"/>
    <property type="project" value="InterPro"/>
</dbReference>
<reference evidence="15 16" key="1">
    <citation type="journal article" date="2020" name="ISME J.">
        <title>Uncovering the hidden diversity of litter-decomposition mechanisms in mushroom-forming fungi.</title>
        <authorList>
            <person name="Floudas D."/>
            <person name="Bentzer J."/>
            <person name="Ahren D."/>
            <person name="Johansson T."/>
            <person name="Persson P."/>
            <person name="Tunlid A."/>
        </authorList>
    </citation>
    <scope>NUCLEOTIDE SEQUENCE [LARGE SCALE GENOMIC DNA]</scope>
    <source>
        <strain evidence="15 16">CBS 101986</strain>
    </source>
</reference>
<evidence type="ECO:0000256" key="9">
    <source>
        <dbReference type="ARBA" id="ARBA00048605"/>
    </source>
</evidence>
<dbReference type="PANTHER" id="PTHR11742">
    <property type="entry name" value="MANNOSYL-OLIGOSACCHARIDE ALPHA-1,2-MANNOSIDASE-RELATED"/>
    <property type="match status" value="1"/>
</dbReference>
<feature type="disulfide bond" evidence="11">
    <location>
        <begin position="369"/>
        <end position="405"/>
    </location>
</feature>
<dbReference type="AlphaFoldDB" id="A0A8H5AVJ2"/>
<feature type="transmembrane region" description="Helical" evidence="14">
    <location>
        <begin position="28"/>
        <end position="49"/>
    </location>
</feature>
<gene>
    <name evidence="15" type="ORF">D9619_002830</name>
</gene>
<dbReference type="PANTHER" id="PTHR11742:SF55">
    <property type="entry name" value="ENDOPLASMIC RETICULUM MANNOSYL-OLIGOSACCHARIDE 1,2-ALPHA-MANNOSIDASE"/>
    <property type="match status" value="1"/>
</dbReference>